<protein>
    <submittedName>
        <fullName evidence="2">Uncharacterized protein</fullName>
    </submittedName>
</protein>
<dbReference type="EMBL" id="ASPP01009156">
    <property type="protein sequence ID" value="ETO24536.1"/>
    <property type="molecule type" value="Genomic_DNA"/>
</dbReference>
<evidence type="ECO:0000313" key="3">
    <source>
        <dbReference type="Proteomes" id="UP000023152"/>
    </source>
</evidence>
<dbReference type="Proteomes" id="UP000023152">
    <property type="component" value="Unassembled WGS sequence"/>
</dbReference>
<name>X6NEW5_RETFI</name>
<keyword evidence="3" id="KW-1185">Reference proteome</keyword>
<keyword evidence="1" id="KW-0472">Membrane</keyword>
<keyword evidence="1" id="KW-0812">Transmembrane</keyword>
<evidence type="ECO:0000256" key="1">
    <source>
        <dbReference type="SAM" id="Phobius"/>
    </source>
</evidence>
<gene>
    <name evidence="2" type="ORF">RFI_12623</name>
</gene>
<evidence type="ECO:0000313" key="2">
    <source>
        <dbReference type="EMBL" id="ETO24536.1"/>
    </source>
</evidence>
<accession>X6NEW5</accession>
<keyword evidence="1" id="KW-1133">Transmembrane helix</keyword>
<organism evidence="2 3">
    <name type="scientific">Reticulomyxa filosa</name>
    <dbReference type="NCBI Taxonomy" id="46433"/>
    <lineage>
        <taxon>Eukaryota</taxon>
        <taxon>Sar</taxon>
        <taxon>Rhizaria</taxon>
        <taxon>Retaria</taxon>
        <taxon>Foraminifera</taxon>
        <taxon>Monothalamids</taxon>
        <taxon>Reticulomyxidae</taxon>
        <taxon>Reticulomyxa</taxon>
    </lineage>
</organism>
<sequence>MNSTFLFVYVCCIHLPLLSSIFCVLNCYHLSVSQKKKKRGGGNVLPAHPYLYSLKKKKKSIPQERKIQFDVSFCAMLLFVFPTQKVAKKKKKANYKWNVRFLCTYPCSKTIGGGRSLFSTVDAVAFRWTKSNVSFLFIYYCYFYNNNHKKTINKKKKKKNVQLVGFDFFKRNVTVWICSL</sequence>
<comment type="caution">
    <text evidence="2">The sequence shown here is derived from an EMBL/GenBank/DDBJ whole genome shotgun (WGS) entry which is preliminary data.</text>
</comment>
<proteinExistence type="predicted"/>
<feature type="transmembrane region" description="Helical" evidence="1">
    <location>
        <begin position="6"/>
        <end position="28"/>
    </location>
</feature>
<reference evidence="2 3" key="1">
    <citation type="journal article" date="2013" name="Curr. Biol.">
        <title>The Genome of the Foraminiferan Reticulomyxa filosa.</title>
        <authorList>
            <person name="Glockner G."/>
            <person name="Hulsmann N."/>
            <person name="Schleicher M."/>
            <person name="Noegel A.A."/>
            <person name="Eichinger L."/>
            <person name="Gallinger C."/>
            <person name="Pawlowski J."/>
            <person name="Sierra R."/>
            <person name="Euteneuer U."/>
            <person name="Pillet L."/>
            <person name="Moustafa A."/>
            <person name="Platzer M."/>
            <person name="Groth M."/>
            <person name="Szafranski K."/>
            <person name="Schliwa M."/>
        </authorList>
    </citation>
    <scope>NUCLEOTIDE SEQUENCE [LARGE SCALE GENOMIC DNA]</scope>
</reference>
<dbReference type="AlphaFoldDB" id="X6NEW5"/>